<name>A0A151NTU6_ALLMI</name>
<feature type="region of interest" description="Disordered" evidence="1">
    <location>
        <begin position="19"/>
        <end position="45"/>
    </location>
</feature>
<evidence type="ECO:0000313" key="3">
    <source>
        <dbReference type="Proteomes" id="UP000050525"/>
    </source>
</evidence>
<comment type="caution">
    <text evidence="2">The sequence shown here is derived from an EMBL/GenBank/DDBJ whole genome shotgun (WGS) entry which is preliminary data.</text>
</comment>
<sequence length="75" mass="7557">MPRNSNQITVDGKGAANRALFPGAGAGAGAGMGGRGGATSKTETEAQDLLRSVSWPQEILLSVCLPTYLSTGPPV</sequence>
<evidence type="ECO:0000313" key="2">
    <source>
        <dbReference type="EMBL" id="KYO40342.1"/>
    </source>
</evidence>
<feature type="compositionally biased region" description="Gly residues" evidence="1">
    <location>
        <begin position="24"/>
        <end position="37"/>
    </location>
</feature>
<evidence type="ECO:0000256" key="1">
    <source>
        <dbReference type="SAM" id="MobiDB-lite"/>
    </source>
</evidence>
<reference evidence="2 3" key="1">
    <citation type="journal article" date="2012" name="Genome Biol.">
        <title>Sequencing three crocodilian genomes to illuminate the evolution of archosaurs and amniotes.</title>
        <authorList>
            <person name="St John J.A."/>
            <person name="Braun E.L."/>
            <person name="Isberg S.R."/>
            <person name="Miles L.G."/>
            <person name="Chong A.Y."/>
            <person name="Gongora J."/>
            <person name="Dalzell P."/>
            <person name="Moran C."/>
            <person name="Bed'hom B."/>
            <person name="Abzhanov A."/>
            <person name="Burgess S.C."/>
            <person name="Cooksey A.M."/>
            <person name="Castoe T.A."/>
            <person name="Crawford N.G."/>
            <person name="Densmore L.D."/>
            <person name="Drew J.C."/>
            <person name="Edwards S.V."/>
            <person name="Faircloth B.C."/>
            <person name="Fujita M.K."/>
            <person name="Greenwold M.J."/>
            <person name="Hoffmann F.G."/>
            <person name="Howard J.M."/>
            <person name="Iguchi T."/>
            <person name="Janes D.E."/>
            <person name="Khan S.Y."/>
            <person name="Kohno S."/>
            <person name="de Koning A.J."/>
            <person name="Lance S.L."/>
            <person name="McCarthy F.M."/>
            <person name="McCormack J.E."/>
            <person name="Merchant M.E."/>
            <person name="Peterson D.G."/>
            <person name="Pollock D.D."/>
            <person name="Pourmand N."/>
            <person name="Raney B.J."/>
            <person name="Roessler K.A."/>
            <person name="Sanford J.R."/>
            <person name="Sawyer R.H."/>
            <person name="Schmidt C.J."/>
            <person name="Triplett E.W."/>
            <person name="Tuberville T.D."/>
            <person name="Venegas-Anaya M."/>
            <person name="Howard J.T."/>
            <person name="Jarvis E.D."/>
            <person name="Guillette L.J.Jr."/>
            <person name="Glenn T.C."/>
            <person name="Green R.E."/>
            <person name="Ray D.A."/>
        </authorList>
    </citation>
    <scope>NUCLEOTIDE SEQUENCE [LARGE SCALE GENOMIC DNA]</scope>
    <source>
        <strain evidence="2">KSC_2009_1</strain>
    </source>
</reference>
<keyword evidence="3" id="KW-1185">Reference proteome</keyword>
<gene>
    <name evidence="2" type="ORF">Y1Q_0008877</name>
</gene>
<accession>A0A151NTU6</accession>
<protein>
    <submittedName>
        <fullName evidence="2">Uncharacterized protein</fullName>
    </submittedName>
</protein>
<dbReference type="EMBL" id="AKHW03001958">
    <property type="protein sequence ID" value="KYO40342.1"/>
    <property type="molecule type" value="Genomic_DNA"/>
</dbReference>
<dbReference type="AlphaFoldDB" id="A0A151NTU6"/>
<proteinExistence type="predicted"/>
<organism evidence="2 3">
    <name type="scientific">Alligator mississippiensis</name>
    <name type="common">American alligator</name>
    <dbReference type="NCBI Taxonomy" id="8496"/>
    <lineage>
        <taxon>Eukaryota</taxon>
        <taxon>Metazoa</taxon>
        <taxon>Chordata</taxon>
        <taxon>Craniata</taxon>
        <taxon>Vertebrata</taxon>
        <taxon>Euteleostomi</taxon>
        <taxon>Archelosauria</taxon>
        <taxon>Archosauria</taxon>
        <taxon>Crocodylia</taxon>
        <taxon>Alligatoridae</taxon>
        <taxon>Alligatorinae</taxon>
        <taxon>Alligator</taxon>
    </lineage>
</organism>
<dbReference type="Proteomes" id="UP000050525">
    <property type="component" value="Unassembled WGS sequence"/>
</dbReference>